<dbReference type="InterPro" id="IPR001466">
    <property type="entry name" value="Beta-lactam-related"/>
</dbReference>
<feature type="domain" description="Beta-lactamase-related" evidence="1">
    <location>
        <begin position="24"/>
        <end position="251"/>
    </location>
</feature>
<dbReference type="InterPro" id="IPR050491">
    <property type="entry name" value="AmpC-like"/>
</dbReference>
<dbReference type="PANTHER" id="PTHR46825">
    <property type="entry name" value="D-ALANYL-D-ALANINE-CARBOXYPEPTIDASE/ENDOPEPTIDASE AMPH"/>
    <property type="match status" value="1"/>
</dbReference>
<name>A0A2W2C456_9ACTN</name>
<proteinExistence type="predicted"/>
<evidence type="ECO:0000259" key="1">
    <source>
        <dbReference type="Pfam" id="PF00144"/>
    </source>
</evidence>
<organism evidence="2 3">
    <name type="scientific">Jiangella anatolica</name>
    <dbReference type="NCBI Taxonomy" id="2670374"/>
    <lineage>
        <taxon>Bacteria</taxon>
        <taxon>Bacillati</taxon>
        <taxon>Actinomycetota</taxon>
        <taxon>Actinomycetes</taxon>
        <taxon>Jiangellales</taxon>
        <taxon>Jiangellaceae</taxon>
        <taxon>Jiangella</taxon>
    </lineage>
</organism>
<gene>
    <name evidence="2" type="ORF">C1I92_00725</name>
</gene>
<dbReference type="AlphaFoldDB" id="A0A2W2C456"/>
<reference evidence="2 3" key="1">
    <citation type="submission" date="2018-01" db="EMBL/GenBank/DDBJ databases">
        <title>Draft genome sequence of Jiangella sp. GTF31.</title>
        <authorList>
            <person name="Sahin N."/>
            <person name="Ay H."/>
            <person name="Saygin H."/>
        </authorList>
    </citation>
    <scope>NUCLEOTIDE SEQUENCE [LARGE SCALE GENOMIC DNA]</scope>
    <source>
        <strain evidence="2 3">GTF31</strain>
    </source>
</reference>
<dbReference type="SUPFAM" id="SSF56601">
    <property type="entry name" value="beta-lactamase/transpeptidase-like"/>
    <property type="match status" value="1"/>
</dbReference>
<dbReference type="InterPro" id="IPR012338">
    <property type="entry name" value="Beta-lactam/transpept-like"/>
</dbReference>
<dbReference type="RefSeq" id="WP_111252727.1">
    <property type="nucleotide sequence ID" value="NZ_POTW01000001.1"/>
</dbReference>
<dbReference type="PANTHER" id="PTHR46825:SF9">
    <property type="entry name" value="BETA-LACTAMASE-RELATED DOMAIN-CONTAINING PROTEIN"/>
    <property type="match status" value="1"/>
</dbReference>
<evidence type="ECO:0000313" key="2">
    <source>
        <dbReference type="EMBL" id="PZF86728.1"/>
    </source>
</evidence>
<keyword evidence="3" id="KW-1185">Reference proteome</keyword>
<sequence>MTPPEILARFHLSADETARELSGSLAADQRFPIASVSKTLTALLAARLCADGVVGWTEPLRALLGHTAAVPFELRPSHWTSTGLTEDELAAAVASPPRLALPPGTVHYSNLGYGLAAALLERATGRRYPELLAEHVLHPLGLTRTSLPDERAEGRPALGAAAPAGDLWSTLDDLMTLARALDGHRPDVVDPTMLELLLGTSTPNGQGSQLAAGLRTFFVDPHRVLVSSGTIRGRTTCVTVWPRRGASVVVAEAGYSHDDLRDEAVRRWSRDDARRSWWWDAQEVVELRHGDRVELVLRETTWPYPVFAGRAEGRRLAGLDWAGRPVELRSTDDGDELTGPGLRLTAAANDSAYRP</sequence>
<dbReference type="Pfam" id="PF00144">
    <property type="entry name" value="Beta-lactamase"/>
    <property type="match status" value="1"/>
</dbReference>
<accession>A0A2W2C456</accession>
<dbReference type="Proteomes" id="UP000248764">
    <property type="component" value="Unassembled WGS sequence"/>
</dbReference>
<comment type="caution">
    <text evidence="2">The sequence shown here is derived from an EMBL/GenBank/DDBJ whole genome shotgun (WGS) entry which is preliminary data.</text>
</comment>
<evidence type="ECO:0000313" key="3">
    <source>
        <dbReference type="Proteomes" id="UP000248764"/>
    </source>
</evidence>
<protein>
    <recommendedName>
        <fullName evidence="1">Beta-lactamase-related domain-containing protein</fullName>
    </recommendedName>
</protein>
<dbReference type="Gene3D" id="3.40.710.10">
    <property type="entry name" value="DD-peptidase/beta-lactamase superfamily"/>
    <property type="match status" value="1"/>
</dbReference>
<dbReference type="EMBL" id="POTW01000001">
    <property type="protein sequence ID" value="PZF86728.1"/>
    <property type="molecule type" value="Genomic_DNA"/>
</dbReference>